<feature type="domain" description="EXS" evidence="7">
    <location>
        <begin position="439"/>
        <end position="644"/>
    </location>
</feature>
<organism evidence="9 10">
    <name type="scientific">Hydra vulgaris</name>
    <name type="common">Hydra</name>
    <name type="synonym">Hydra attenuata</name>
    <dbReference type="NCBI Taxonomy" id="6087"/>
    <lineage>
        <taxon>Eukaryota</taxon>
        <taxon>Metazoa</taxon>
        <taxon>Cnidaria</taxon>
        <taxon>Hydrozoa</taxon>
        <taxon>Hydroidolina</taxon>
        <taxon>Anthoathecata</taxon>
        <taxon>Aplanulata</taxon>
        <taxon>Hydridae</taxon>
        <taxon>Hydra</taxon>
    </lineage>
</organism>
<evidence type="ECO:0000256" key="6">
    <source>
        <dbReference type="SAM" id="Phobius"/>
    </source>
</evidence>
<dbReference type="GeneID" id="100209536"/>
<keyword evidence="3 6" id="KW-0812">Transmembrane</keyword>
<sequence length="659" mass="76350">MNILVNMKFAEYLGAHLTPEWRSQYVQYEEMKKFIYEASSSAPPMTDPADESWKSHFEKHDLNFFEFCDTELARVNTFFSEKLSEAIRKFTNLQLQMVNAGVPSVRCAVNSTLIVRKRDGSEAHFGSSAKPKAQVLTNKKLKEMKFVVSEFYLSLVLIQNFQQLNFTAFRKILKKHDKVFKTSSGADYRIANVESSLFYTNTQINALILDTESIAIEGLEGGNRTKAMNRLRVLPISVKQSETISFFWGFFTGLFLILLVVVGVTAYYKGPHLVWLPALRMYRGILILYIMIGLLGINVRGWGRAGVNHVLIFELDPRHHLSYTEYLLIASVFGTLWCLSCLAFLFSNNFKISIYVHPLILAAFTLLYLLNPTKTFQYKSRRWLLKVLFRIAVAPFKSVCFADFWLADQLNSLVIPLLDIEYLICFYIYDWYILPDSGQCTSTKYGIRPIVALLPAWFRLAQCLRRYRDSKVKKVFPHLVNAGKYSTSMFVTILSTVTSVKNEALMGHRSWLFYVWVTSLLVSTIYTLFWDLKMDWGLFAKDAGENRFLRGHIVYDYKIFYYIAMFGDVLLRFMWTLTVSVGNSGFLFSEFFTLFIALVEVFRRFVWNFFRLENEHLNNVGEFRAVRDINIKPIHKQKNASSLTLEEIIDLENSFSKGV</sequence>
<comment type="subcellular location">
    <subcellularLocation>
        <location evidence="1">Membrane</location>
        <topology evidence="1">Multi-pass membrane protein</topology>
    </subcellularLocation>
</comment>
<feature type="transmembrane region" description="Helical" evidence="6">
    <location>
        <begin position="584"/>
        <end position="602"/>
    </location>
</feature>
<evidence type="ECO:0000256" key="4">
    <source>
        <dbReference type="ARBA" id="ARBA00022989"/>
    </source>
</evidence>
<gene>
    <name evidence="10" type="primary">LOC100209536</name>
</gene>
<feature type="domain" description="SPX" evidence="8">
    <location>
        <begin position="7"/>
        <end position="190"/>
    </location>
</feature>
<dbReference type="RefSeq" id="XP_065647318.1">
    <property type="nucleotide sequence ID" value="XM_065791246.1"/>
</dbReference>
<dbReference type="InterPro" id="IPR004331">
    <property type="entry name" value="SPX_dom"/>
</dbReference>
<dbReference type="PROSITE" id="PS51382">
    <property type="entry name" value="SPX"/>
    <property type="match status" value="1"/>
</dbReference>
<evidence type="ECO:0000313" key="9">
    <source>
        <dbReference type="Proteomes" id="UP001652625"/>
    </source>
</evidence>
<feature type="transmembrane region" description="Helical" evidence="6">
    <location>
        <begin position="559"/>
        <end position="578"/>
    </location>
</feature>
<evidence type="ECO:0000313" key="10">
    <source>
        <dbReference type="RefSeq" id="XP_065647318.1"/>
    </source>
</evidence>
<feature type="transmembrane region" description="Helical" evidence="6">
    <location>
        <begin position="280"/>
        <end position="299"/>
    </location>
</feature>
<name>A0ABM4BED6_HYDVU</name>
<dbReference type="Pfam" id="PF03124">
    <property type="entry name" value="EXS"/>
    <property type="match status" value="1"/>
</dbReference>
<accession>A0ABM4BED6</accession>
<comment type="similarity">
    <text evidence="2">Belongs to the SYG1 (TC 2.A.94) family.</text>
</comment>
<feature type="transmembrane region" description="Helical" evidence="6">
    <location>
        <begin position="246"/>
        <end position="268"/>
    </location>
</feature>
<keyword evidence="9" id="KW-1185">Reference proteome</keyword>
<feature type="transmembrane region" description="Helical" evidence="6">
    <location>
        <begin position="352"/>
        <end position="371"/>
    </location>
</feature>
<dbReference type="Pfam" id="PF03105">
    <property type="entry name" value="SPX"/>
    <property type="match status" value="2"/>
</dbReference>
<dbReference type="PANTHER" id="PTHR10783:SF103">
    <property type="entry name" value="SOLUTE CARRIER FAMILY 53 MEMBER 1"/>
    <property type="match status" value="1"/>
</dbReference>
<evidence type="ECO:0000256" key="2">
    <source>
        <dbReference type="ARBA" id="ARBA00009665"/>
    </source>
</evidence>
<evidence type="ECO:0000256" key="5">
    <source>
        <dbReference type="ARBA" id="ARBA00023136"/>
    </source>
</evidence>
<feature type="transmembrane region" description="Helical" evidence="6">
    <location>
        <begin position="475"/>
        <end position="499"/>
    </location>
</feature>
<evidence type="ECO:0000259" key="7">
    <source>
        <dbReference type="PROSITE" id="PS51380"/>
    </source>
</evidence>
<evidence type="ECO:0000256" key="1">
    <source>
        <dbReference type="ARBA" id="ARBA00004141"/>
    </source>
</evidence>
<reference evidence="9" key="1">
    <citation type="submission" date="2025-05" db="UniProtKB">
        <authorList>
            <consortium name="RefSeq"/>
        </authorList>
    </citation>
    <scope>NUCLEOTIDE SEQUENCE [LARGE SCALE GENOMIC DNA]</scope>
</reference>
<reference evidence="10" key="2">
    <citation type="submission" date="2025-08" db="UniProtKB">
        <authorList>
            <consortium name="RefSeq"/>
        </authorList>
    </citation>
    <scope>IDENTIFICATION</scope>
</reference>
<proteinExistence type="inferred from homology"/>
<keyword evidence="5 6" id="KW-0472">Membrane</keyword>
<keyword evidence="4 6" id="KW-1133">Transmembrane helix</keyword>
<feature type="transmembrane region" description="Helical" evidence="6">
    <location>
        <begin position="326"/>
        <end position="346"/>
    </location>
</feature>
<dbReference type="PROSITE" id="PS51380">
    <property type="entry name" value="EXS"/>
    <property type="match status" value="1"/>
</dbReference>
<dbReference type="InterPro" id="IPR004342">
    <property type="entry name" value="EXS_C"/>
</dbReference>
<dbReference type="Proteomes" id="UP001652625">
    <property type="component" value="Chromosome 02"/>
</dbReference>
<evidence type="ECO:0000256" key="3">
    <source>
        <dbReference type="ARBA" id="ARBA00022692"/>
    </source>
</evidence>
<dbReference type="CDD" id="cd14477">
    <property type="entry name" value="SPX_XPR1_like"/>
    <property type="match status" value="1"/>
</dbReference>
<feature type="transmembrane region" description="Helical" evidence="6">
    <location>
        <begin position="511"/>
        <end position="529"/>
    </location>
</feature>
<protein>
    <submittedName>
        <fullName evidence="10">Solute carrier family 53 member 1 isoform X2</fullName>
    </submittedName>
</protein>
<dbReference type="PANTHER" id="PTHR10783">
    <property type="entry name" value="XENOTROPIC AND POLYTROPIC RETROVIRUS RECEPTOR 1-RELATED"/>
    <property type="match status" value="1"/>
</dbReference>
<evidence type="ECO:0000259" key="8">
    <source>
        <dbReference type="PROSITE" id="PS51382"/>
    </source>
</evidence>